<dbReference type="EMBL" id="DVLY01000090">
    <property type="protein sequence ID" value="HIT97958.1"/>
    <property type="molecule type" value="Genomic_DNA"/>
</dbReference>
<protein>
    <submittedName>
        <fullName evidence="2">Tetratricopeptide repeat protein</fullName>
    </submittedName>
</protein>
<organism evidence="2 3">
    <name type="scientific">Candidatus Merdimorpha stercoravium</name>
    <dbReference type="NCBI Taxonomy" id="2840863"/>
    <lineage>
        <taxon>Bacteria</taxon>
        <taxon>Pseudomonadati</taxon>
        <taxon>Bacteroidota</taxon>
        <taxon>Flavobacteriia</taxon>
        <taxon>Flavobacteriales</taxon>
        <taxon>Candidatus Merdimorpha</taxon>
    </lineage>
</organism>
<reference evidence="2" key="2">
    <citation type="journal article" date="2021" name="PeerJ">
        <title>Extensive microbial diversity within the chicken gut microbiome revealed by metagenomics and culture.</title>
        <authorList>
            <person name="Gilroy R."/>
            <person name="Ravi A."/>
            <person name="Getino M."/>
            <person name="Pursley I."/>
            <person name="Horton D.L."/>
            <person name="Alikhan N.F."/>
            <person name="Baker D."/>
            <person name="Gharbi K."/>
            <person name="Hall N."/>
            <person name="Watson M."/>
            <person name="Adriaenssens E.M."/>
            <person name="Foster-Nyarko E."/>
            <person name="Jarju S."/>
            <person name="Secka A."/>
            <person name="Antonio M."/>
            <person name="Oren A."/>
            <person name="Chaudhuri R.R."/>
            <person name="La Ragione R."/>
            <person name="Hildebrand F."/>
            <person name="Pallen M.J."/>
        </authorList>
    </citation>
    <scope>NUCLEOTIDE SEQUENCE</scope>
    <source>
        <strain evidence="2">1383</strain>
    </source>
</reference>
<dbReference type="PROSITE" id="PS50293">
    <property type="entry name" value="TPR_REGION"/>
    <property type="match status" value="1"/>
</dbReference>
<evidence type="ECO:0000313" key="2">
    <source>
        <dbReference type="EMBL" id="HIT97958.1"/>
    </source>
</evidence>
<dbReference type="InterPro" id="IPR011990">
    <property type="entry name" value="TPR-like_helical_dom_sf"/>
</dbReference>
<name>A0A9D1H9L9_9FLAO</name>
<evidence type="ECO:0000256" key="1">
    <source>
        <dbReference type="PROSITE-ProRule" id="PRU00339"/>
    </source>
</evidence>
<proteinExistence type="predicted"/>
<reference evidence="2" key="1">
    <citation type="submission" date="2020-10" db="EMBL/GenBank/DDBJ databases">
        <authorList>
            <person name="Gilroy R."/>
        </authorList>
    </citation>
    <scope>NUCLEOTIDE SEQUENCE</scope>
    <source>
        <strain evidence="2">1383</strain>
    </source>
</reference>
<comment type="caution">
    <text evidence="2">The sequence shown here is derived from an EMBL/GenBank/DDBJ whole genome shotgun (WGS) entry which is preliminary data.</text>
</comment>
<feature type="non-terminal residue" evidence="2">
    <location>
        <position position="1"/>
    </location>
</feature>
<dbReference type="GO" id="GO:0006493">
    <property type="term" value="P:protein O-linked glycosylation"/>
    <property type="evidence" value="ECO:0007669"/>
    <property type="project" value="InterPro"/>
</dbReference>
<dbReference type="SUPFAM" id="SSF48452">
    <property type="entry name" value="TPR-like"/>
    <property type="match status" value="1"/>
</dbReference>
<feature type="repeat" description="TPR" evidence="1">
    <location>
        <begin position="332"/>
        <end position="365"/>
    </location>
</feature>
<dbReference type="GO" id="GO:0097363">
    <property type="term" value="F:protein O-acetylglucosaminyltransferase activity"/>
    <property type="evidence" value="ECO:0007669"/>
    <property type="project" value="TreeGrafter"/>
</dbReference>
<evidence type="ECO:0000313" key="3">
    <source>
        <dbReference type="Proteomes" id="UP000824161"/>
    </source>
</evidence>
<dbReference type="InterPro" id="IPR037919">
    <property type="entry name" value="OGT"/>
</dbReference>
<dbReference type="PANTHER" id="PTHR44366:SF1">
    <property type="entry name" value="UDP-N-ACETYLGLUCOSAMINE--PEPTIDE N-ACETYLGLUCOSAMINYLTRANSFERASE 110 KDA SUBUNIT"/>
    <property type="match status" value="1"/>
</dbReference>
<dbReference type="SMART" id="SM00028">
    <property type="entry name" value="TPR"/>
    <property type="match status" value="3"/>
</dbReference>
<dbReference type="InterPro" id="IPR019734">
    <property type="entry name" value="TPR_rpt"/>
</dbReference>
<dbReference type="PANTHER" id="PTHR44366">
    <property type="entry name" value="UDP-N-ACETYLGLUCOSAMINE--PEPTIDE N-ACETYLGLUCOSAMINYLTRANSFERASE 110 KDA SUBUNIT"/>
    <property type="match status" value="1"/>
</dbReference>
<sequence>TSALMCLVASAYAQKTELDAAQKAFDKGDYQTALTQAQKGQQMLDETSKPDMVAKAMYLVGLSKLQLAGDNREMIDQALEELNALAEYEKGQNFAARDNATKKTVYFDSQKELDDAIASGKYSKPKVTNRTATYTPLMQTTVGEFGNGYYQQSVNAFNSRDFKKAAELFELTYQAQKVFAPKADTALLNNAAISLLQARDFAGVKELYKRLIDMDYTGIETIYEATDALTGERRVYNSKEDMDMQVKLKLASDPEVRVEPNKQPGIYLLLIQLCYQDEEYDQALEYCHKALEKYPTDKDIFLLEGQIQYQKGDMDKFLENLLNAEKVFEGDAEIFYNIGFVYGEKGEREKSIEYYKKAIEADPKYVNAYVNLASTMLDDEQRINEEIDKLPLYLNAEQKKQYDDLVAQKKALYQSVADLLEGARKVLPDELSLVRILRNVYIGLDDQANVEKYEALQNEMMGM</sequence>
<dbReference type="PROSITE" id="PS50005">
    <property type="entry name" value="TPR"/>
    <property type="match status" value="2"/>
</dbReference>
<feature type="repeat" description="TPR" evidence="1">
    <location>
        <begin position="264"/>
        <end position="297"/>
    </location>
</feature>
<dbReference type="AlphaFoldDB" id="A0A9D1H9L9"/>
<dbReference type="Pfam" id="PF13181">
    <property type="entry name" value="TPR_8"/>
    <property type="match status" value="1"/>
</dbReference>
<keyword evidence="1" id="KW-0802">TPR repeat</keyword>
<dbReference type="Gene3D" id="1.25.40.10">
    <property type="entry name" value="Tetratricopeptide repeat domain"/>
    <property type="match status" value="1"/>
</dbReference>
<dbReference type="Proteomes" id="UP000824161">
    <property type="component" value="Unassembled WGS sequence"/>
</dbReference>
<accession>A0A9D1H9L9</accession>
<gene>
    <name evidence="2" type="ORF">IAC44_03875</name>
</gene>